<dbReference type="GO" id="GO:0030313">
    <property type="term" value="C:cell envelope"/>
    <property type="evidence" value="ECO:0007669"/>
    <property type="project" value="UniProtKB-SubCell"/>
</dbReference>
<dbReference type="InterPro" id="IPR018313">
    <property type="entry name" value="SBP_3_CS"/>
</dbReference>
<comment type="subcellular location">
    <subcellularLocation>
        <location evidence="1">Cell envelope</location>
    </subcellularLocation>
</comment>
<organism evidence="8 9">
    <name type="scientific">Anaerotalea alkaliphila</name>
    <dbReference type="NCBI Taxonomy" id="2662126"/>
    <lineage>
        <taxon>Bacteria</taxon>
        <taxon>Bacillati</taxon>
        <taxon>Bacillota</taxon>
        <taxon>Clostridia</taxon>
        <taxon>Eubacteriales</taxon>
        <taxon>Anaerotalea</taxon>
    </lineage>
</organism>
<dbReference type="Gene3D" id="3.40.190.10">
    <property type="entry name" value="Periplasmic binding protein-like II"/>
    <property type="match status" value="2"/>
</dbReference>
<dbReference type="GO" id="GO:0015276">
    <property type="term" value="F:ligand-gated monoatomic ion channel activity"/>
    <property type="evidence" value="ECO:0007669"/>
    <property type="project" value="InterPro"/>
</dbReference>
<dbReference type="PANTHER" id="PTHR35936">
    <property type="entry name" value="MEMBRANE-BOUND LYTIC MUREIN TRANSGLYCOSYLASE F"/>
    <property type="match status" value="1"/>
</dbReference>
<protein>
    <submittedName>
        <fullName evidence="8">Amino acid ABC transporter substrate-binding protein</fullName>
    </submittedName>
</protein>
<dbReference type="Proteomes" id="UP000461585">
    <property type="component" value="Unassembled WGS sequence"/>
</dbReference>
<evidence type="ECO:0000256" key="5">
    <source>
        <dbReference type="SAM" id="SignalP"/>
    </source>
</evidence>
<evidence type="ECO:0000259" key="7">
    <source>
        <dbReference type="SMART" id="SM00079"/>
    </source>
</evidence>
<proteinExistence type="inferred from homology"/>
<dbReference type="PANTHER" id="PTHR35936:SF19">
    <property type="entry name" value="AMINO-ACID-BINDING PROTEIN YXEM-RELATED"/>
    <property type="match status" value="1"/>
</dbReference>
<dbReference type="SMART" id="SM00062">
    <property type="entry name" value="PBPb"/>
    <property type="match status" value="1"/>
</dbReference>
<evidence type="ECO:0000256" key="2">
    <source>
        <dbReference type="ARBA" id="ARBA00010333"/>
    </source>
</evidence>
<evidence type="ECO:0000256" key="4">
    <source>
        <dbReference type="RuleBase" id="RU003744"/>
    </source>
</evidence>
<keyword evidence="3 5" id="KW-0732">Signal</keyword>
<dbReference type="CDD" id="cd13530">
    <property type="entry name" value="PBP2_peptides_like"/>
    <property type="match status" value="1"/>
</dbReference>
<dbReference type="PROSITE" id="PS51257">
    <property type="entry name" value="PROKAR_LIPOPROTEIN"/>
    <property type="match status" value="1"/>
</dbReference>
<dbReference type="RefSeq" id="WP_162370329.1">
    <property type="nucleotide sequence ID" value="NZ_JAAEEH010000017.1"/>
</dbReference>
<evidence type="ECO:0000256" key="3">
    <source>
        <dbReference type="ARBA" id="ARBA00022729"/>
    </source>
</evidence>
<feature type="chain" id="PRO_5031148200" evidence="5">
    <location>
        <begin position="23"/>
        <end position="262"/>
    </location>
</feature>
<name>A0A7X5HVY9_9FIRM</name>
<gene>
    <name evidence="8" type="ORF">GXN74_07570</name>
</gene>
<dbReference type="Pfam" id="PF00497">
    <property type="entry name" value="SBP_bac_3"/>
    <property type="match status" value="1"/>
</dbReference>
<dbReference type="SUPFAM" id="SSF53850">
    <property type="entry name" value="Periplasmic binding protein-like II"/>
    <property type="match status" value="1"/>
</dbReference>
<keyword evidence="9" id="KW-1185">Reference proteome</keyword>
<dbReference type="InterPro" id="IPR001320">
    <property type="entry name" value="Iontro_rcpt_C"/>
</dbReference>
<dbReference type="InterPro" id="IPR001638">
    <property type="entry name" value="Solute-binding_3/MltF_N"/>
</dbReference>
<comment type="caution">
    <text evidence="8">The sequence shown here is derived from an EMBL/GenBank/DDBJ whole genome shotgun (WGS) entry which is preliminary data.</text>
</comment>
<accession>A0A7X5HVY9</accession>
<dbReference type="GO" id="GO:0016020">
    <property type="term" value="C:membrane"/>
    <property type="evidence" value="ECO:0007669"/>
    <property type="project" value="InterPro"/>
</dbReference>
<sequence length="262" mass="28352">MKKALLVAVMAAVLTLAACGGAAETDGNVLRIGVDDAYPPMEFRNDADELVGFDVDFAHALGEELGMEVEFIPTAWDGIFTALVSGSYDVVISSVSITPDRMAEYDMTDPYLANGQVIVVRSDAQDITDPSGLAGKTVGVQIETTSHASARKYQEEFDFQLDSYDQIIQTFMDLKADRLDAIVVDGMVAAEYISSDPGSYRVTSAKLSNEPIGVCLKKGANPELLENLNNAIATLRENGRLAEISMEWLGADYTTEIDSTLW</sequence>
<reference evidence="8 9" key="1">
    <citation type="submission" date="2020-01" db="EMBL/GenBank/DDBJ databases">
        <title>Anaeroalcalibacter tamaniensis gen. nov., sp. nov., moderately halophilic strictly anaerobic fermenter bacterium from mud volcano of Taman peninsula.</title>
        <authorList>
            <person name="Frolova A."/>
            <person name="Merkel A.Y."/>
            <person name="Slobodkin A.I."/>
        </authorList>
    </citation>
    <scope>NUCLEOTIDE SEQUENCE [LARGE SCALE GENOMIC DNA]</scope>
    <source>
        <strain evidence="8 9">F-3ap</strain>
    </source>
</reference>
<feature type="domain" description="Ionotropic glutamate receptor C-terminal" evidence="7">
    <location>
        <begin position="31"/>
        <end position="251"/>
    </location>
</feature>
<evidence type="ECO:0000259" key="6">
    <source>
        <dbReference type="SMART" id="SM00062"/>
    </source>
</evidence>
<feature type="domain" description="Solute-binding protein family 3/N-terminal" evidence="6">
    <location>
        <begin position="29"/>
        <end position="252"/>
    </location>
</feature>
<comment type="similarity">
    <text evidence="2 4">Belongs to the bacterial solute-binding protein 3 family.</text>
</comment>
<dbReference type="EMBL" id="JAAEEH010000017">
    <property type="protein sequence ID" value="NDL67603.1"/>
    <property type="molecule type" value="Genomic_DNA"/>
</dbReference>
<dbReference type="AlphaFoldDB" id="A0A7X5HVY9"/>
<feature type="signal peptide" evidence="5">
    <location>
        <begin position="1"/>
        <end position="22"/>
    </location>
</feature>
<evidence type="ECO:0000313" key="8">
    <source>
        <dbReference type="EMBL" id="NDL67603.1"/>
    </source>
</evidence>
<evidence type="ECO:0000313" key="9">
    <source>
        <dbReference type="Proteomes" id="UP000461585"/>
    </source>
</evidence>
<dbReference type="SMART" id="SM00079">
    <property type="entry name" value="PBPe"/>
    <property type="match status" value="1"/>
</dbReference>
<dbReference type="PROSITE" id="PS01039">
    <property type="entry name" value="SBP_BACTERIAL_3"/>
    <property type="match status" value="1"/>
</dbReference>
<evidence type="ECO:0000256" key="1">
    <source>
        <dbReference type="ARBA" id="ARBA00004196"/>
    </source>
</evidence>